<gene>
    <name evidence="3" type="ORF">Tci_051268</name>
</gene>
<name>A0A6L2MZH5_TANCI</name>
<organism evidence="3">
    <name type="scientific">Tanacetum cinerariifolium</name>
    <name type="common">Dalmatian daisy</name>
    <name type="synonym">Chrysanthemum cinerariifolium</name>
    <dbReference type="NCBI Taxonomy" id="118510"/>
    <lineage>
        <taxon>Eukaryota</taxon>
        <taxon>Viridiplantae</taxon>
        <taxon>Streptophyta</taxon>
        <taxon>Embryophyta</taxon>
        <taxon>Tracheophyta</taxon>
        <taxon>Spermatophyta</taxon>
        <taxon>Magnoliopsida</taxon>
        <taxon>eudicotyledons</taxon>
        <taxon>Gunneridae</taxon>
        <taxon>Pentapetalae</taxon>
        <taxon>asterids</taxon>
        <taxon>campanulids</taxon>
        <taxon>Asterales</taxon>
        <taxon>Asteraceae</taxon>
        <taxon>Asteroideae</taxon>
        <taxon>Anthemideae</taxon>
        <taxon>Anthemidinae</taxon>
        <taxon>Tanacetum</taxon>
    </lineage>
</organism>
<evidence type="ECO:0000256" key="2">
    <source>
        <dbReference type="SAM" id="MobiDB-lite"/>
    </source>
</evidence>
<feature type="non-terminal residue" evidence="3">
    <location>
        <position position="845"/>
    </location>
</feature>
<dbReference type="EMBL" id="BKCJ010007841">
    <property type="protein sequence ID" value="GEU79290.1"/>
    <property type="molecule type" value="Genomic_DNA"/>
</dbReference>
<feature type="region of interest" description="Disordered" evidence="2">
    <location>
        <begin position="479"/>
        <end position="508"/>
    </location>
</feature>
<comment type="caution">
    <text evidence="3">The sequence shown here is derived from an EMBL/GenBank/DDBJ whole genome shotgun (WGS) entry which is preliminary data.</text>
</comment>
<evidence type="ECO:0000256" key="1">
    <source>
        <dbReference type="SAM" id="Coils"/>
    </source>
</evidence>
<proteinExistence type="predicted"/>
<evidence type="ECO:0000313" key="3">
    <source>
        <dbReference type="EMBL" id="GEU79290.1"/>
    </source>
</evidence>
<feature type="compositionally biased region" description="Basic and acidic residues" evidence="2">
    <location>
        <begin position="779"/>
        <end position="807"/>
    </location>
</feature>
<sequence length="845" mass="96033">MDEDVEVNLQKAQATAYNLDLQHSERVLSMQDIDEEESVEVEEVLEVVTAVKLMTKVVTTAKPTTTVAQVQKASAPKRRSGVVIHDPEETASSVVTTAQPTTTAAQVPKPSAPRRRRGVVIQDPEETAASVIVHTENNEVMRYQALKRKPLTEARARKNMMIYLKNMAGFKMNFFKGMTYSEIRPLIEKYNNSIKAFLEKEEEEVIVQEKEIKEEGNKRQGESIEQEIAKKQRMDEEVEGLKRHLQIVANDDDDVYIEATPLASKVPVVDYQIHHENNKPYYKIIRVDGTHKLFLSIIALLKNFDREDLETLWKLVKERFESTEPKNFLDDFLLKILKIMFEKPVIEANVWRDQKRIYGLAKKYPLTHFTLEQMLNNVRLEVKEEMLLLIVTAAKEEIRRQHKVINVVGEDLVLPIKKSLLNQDSSIISSPKIDSLLNEFSGELAHINLIPSRINEADFDPEEEICLVEKLLTLNKKITMTGDDNHDGDQPKTSNPAQPIPPPTSQTHTISSIKLPILKKGEYDIQAMKMEHYLCYTDYPIWNGPVSVTTNTNGMIKVLPPRTVKEVVARERERKARTTLLIALPEDHLAKFHKMADAKEMFQTLLSQLEIHGAGVSHEDANQKFLKSLPSSWSQVALIMMTKLGLDTLSFDDLYSNLRVFKRDVKGTTASLSSNTQNVAFVSADNTSSTNTVSTAYSVSFPSVSKSQKEGSASYTDKVIHSLFTNQSSAPQLDCDDLERINDDDLEEMDLKWQVAMISIRIKKFHKRTGRKLQAKWNQDSRRRDGGYNGNKARDNSRRPAHQDDSKALVTMDGEDIDWSGHVEEDTQNFAMMAYSSSNLSSDNE</sequence>
<accession>A0A6L2MZH5</accession>
<reference evidence="3" key="1">
    <citation type="journal article" date="2019" name="Sci. Rep.">
        <title>Draft genome of Tanacetum cinerariifolium, the natural source of mosquito coil.</title>
        <authorList>
            <person name="Yamashiro T."/>
            <person name="Shiraishi A."/>
            <person name="Satake H."/>
            <person name="Nakayama K."/>
        </authorList>
    </citation>
    <scope>NUCLEOTIDE SEQUENCE</scope>
</reference>
<feature type="coiled-coil region" evidence="1">
    <location>
        <begin position="198"/>
        <end position="244"/>
    </location>
</feature>
<protein>
    <submittedName>
        <fullName evidence="3">Uncharacterized protein</fullName>
    </submittedName>
</protein>
<feature type="region of interest" description="Disordered" evidence="2">
    <location>
        <begin position="773"/>
        <end position="808"/>
    </location>
</feature>
<dbReference type="AlphaFoldDB" id="A0A6L2MZH5"/>
<keyword evidence="1" id="KW-0175">Coiled coil</keyword>